<gene>
    <name evidence="2" type="ORF">H8B06_05945</name>
</gene>
<feature type="domain" description="Cthe-2314-like HEPN" evidence="1">
    <location>
        <begin position="58"/>
        <end position="231"/>
    </location>
</feature>
<name>A0ABR7YM06_9SPHI</name>
<accession>A0ABR7YM06</accession>
<evidence type="ECO:0000313" key="3">
    <source>
        <dbReference type="Proteomes" id="UP000602759"/>
    </source>
</evidence>
<dbReference type="InterPro" id="IPR041394">
    <property type="entry name" value="HEPN_Cthe2314"/>
</dbReference>
<organism evidence="2 3">
    <name type="scientific">Sphingobacterium micropteri</name>
    <dbReference type="NCBI Taxonomy" id="2763501"/>
    <lineage>
        <taxon>Bacteria</taxon>
        <taxon>Pseudomonadati</taxon>
        <taxon>Bacteroidota</taxon>
        <taxon>Sphingobacteriia</taxon>
        <taxon>Sphingobacteriales</taxon>
        <taxon>Sphingobacteriaceae</taxon>
        <taxon>Sphingobacterium</taxon>
    </lineage>
</organism>
<evidence type="ECO:0000259" key="1">
    <source>
        <dbReference type="Pfam" id="PF18730"/>
    </source>
</evidence>
<dbReference type="RefSeq" id="WP_190993390.1">
    <property type="nucleotide sequence ID" value="NZ_JACOIK010000004.1"/>
</dbReference>
<evidence type="ECO:0000313" key="2">
    <source>
        <dbReference type="EMBL" id="MBD1432359.1"/>
    </source>
</evidence>
<dbReference type="EMBL" id="JACOIK010000004">
    <property type="protein sequence ID" value="MBD1432359.1"/>
    <property type="molecule type" value="Genomic_DNA"/>
</dbReference>
<sequence length="251" mass="29523">MSSYSYPTKEEWGKFVDETPVVSSFGFPWVSEIDLLMNKKKTIAEVNQIQNLHEWDCLLNKKTWNLRQSFINAMVNFDRGVALTSCDYKRESKIINLLQYELYSEMTFYYLISTRDLILQIINLAWELCLAENSDKSNRENPFVTMNNLKKRLKEYDYYNIYSIVIDMETEMKEANTIRNSMVHSFSMLDSDRRSSVSNDGSTYSAGTGHMVRFEEQVRIMRKSLNAMSNFMQSLRLELINKGFHLESMID</sequence>
<reference evidence="2 3" key="1">
    <citation type="submission" date="2020-08" db="EMBL/GenBank/DDBJ databases">
        <title>Sphingobacterium sp. DN00404 isolated from aquaculture water.</title>
        <authorList>
            <person name="Zhang M."/>
        </authorList>
    </citation>
    <scope>NUCLEOTIDE SEQUENCE [LARGE SCALE GENOMIC DNA]</scope>
    <source>
        <strain evidence="2 3">DN00404</strain>
    </source>
</reference>
<dbReference type="Pfam" id="PF18730">
    <property type="entry name" value="HEPN_Cthe2314"/>
    <property type="match status" value="1"/>
</dbReference>
<proteinExistence type="predicted"/>
<protein>
    <recommendedName>
        <fullName evidence="1">Cthe-2314-like HEPN domain-containing protein</fullName>
    </recommendedName>
</protein>
<keyword evidence="3" id="KW-1185">Reference proteome</keyword>
<comment type="caution">
    <text evidence="2">The sequence shown here is derived from an EMBL/GenBank/DDBJ whole genome shotgun (WGS) entry which is preliminary data.</text>
</comment>
<dbReference type="Proteomes" id="UP000602759">
    <property type="component" value="Unassembled WGS sequence"/>
</dbReference>